<sequence length="145" mass="15961">MTLYVPGLGRLLQDWPRGTNPNIEAARAEVEKLHEITIEAPEKLIKLRKCDFGLPAALCYPTCPRAGLYPYMAHSSSAGPNAMKIFDLLSEQLRINMSNDTSAIGPGLAICELTAEVMLPEWVTQSVEMGCMWKSISVICMFVTA</sequence>
<comment type="caution">
    <text evidence="1">The sequence shown here is derived from an EMBL/GenBank/DDBJ whole genome shotgun (WGS) entry which is preliminary data.</text>
</comment>
<name>A0AA35PZS0_9HYPO</name>
<gene>
    <name evidence="1" type="ORF">CCHLO57077_00012605</name>
</gene>
<reference evidence="1" key="1">
    <citation type="submission" date="2023-01" db="EMBL/GenBank/DDBJ databases">
        <authorList>
            <person name="Piombo E."/>
        </authorList>
    </citation>
    <scope>NUCLEOTIDE SEQUENCE</scope>
</reference>
<dbReference type="Gene3D" id="1.10.600.10">
    <property type="entry name" value="Farnesyl Diphosphate Synthase"/>
    <property type="match status" value="1"/>
</dbReference>
<dbReference type="Proteomes" id="UP001160390">
    <property type="component" value="Unassembled WGS sequence"/>
</dbReference>
<proteinExistence type="predicted"/>
<keyword evidence="2" id="KW-1185">Reference proteome</keyword>
<evidence type="ECO:0000313" key="2">
    <source>
        <dbReference type="Proteomes" id="UP001160390"/>
    </source>
</evidence>
<protein>
    <submittedName>
        <fullName evidence="1">Uncharacterized protein</fullName>
    </submittedName>
</protein>
<dbReference type="EMBL" id="CABFNP030000751">
    <property type="protein sequence ID" value="CAI6083712.1"/>
    <property type="molecule type" value="Genomic_DNA"/>
</dbReference>
<evidence type="ECO:0000313" key="1">
    <source>
        <dbReference type="EMBL" id="CAI6083712.1"/>
    </source>
</evidence>
<feature type="non-terminal residue" evidence="1">
    <location>
        <position position="145"/>
    </location>
</feature>
<dbReference type="InterPro" id="IPR008949">
    <property type="entry name" value="Isoprenoid_synthase_dom_sf"/>
</dbReference>
<dbReference type="AlphaFoldDB" id="A0AA35PZS0"/>
<organism evidence="1 2">
    <name type="scientific">Clonostachys chloroleuca</name>
    <dbReference type="NCBI Taxonomy" id="1926264"/>
    <lineage>
        <taxon>Eukaryota</taxon>
        <taxon>Fungi</taxon>
        <taxon>Dikarya</taxon>
        <taxon>Ascomycota</taxon>
        <taxon>Pezizomycotina</taxon>
        <taxon>Sordariomycetes</taxon>
        <taxon>Hypocreomycetidae</taxon>
        <taxon>Hypocreales</taxon>
        <taxon>Bionectriaceae</taxon>
        <taxon>Clonostachys</taxon>
    </lineage>
</organism>
<accession>A0AA35PZS0</accession>